<dbReference type="InterPro" id="IPR003863">
    <property type="entry name" value="DUF220"/>
</dbReference>
<dbReference type="OrthoDB" id="1024529at2759"/>
<accession>A0A5S9VPN8</accession>
<dbReference type="PANTHER" id="PTHR31385:SF4">
    <property type="entry name" value="F28C11.15-RELATED"/>
    <property type="match status" value="1"/>
</dbReference>
<name>A0A5S9VPN8_ARATH</name>
<proteinExistence type="predicted"/>
<protein>
    <recommendedName>
        <fullName evidence="2">DUF220 domain-containing protein</fullName>
    </recommendedName>
</protein>
<evidence type="ECO:0000256" key="1">
    <source>
        <dbReference type="SAM" id="MobiDB-lite"/>
    </source>
</evidence>
<gene>
    <name evidence="3" type="ORF">C24_LOCUS2409</name>
</gene>
<dbReference type="Proteomes" id="UP000434276">
    <property type="component" value="Unassembled WGS sequence"/>
</dbReference>
<evidence type="ECO:0000313" key="4">
    <source>
        <dbReference type="Proteomes" id="UP000434276"/>
    </source>
</evidence>
<sequence length="258" mass="30029">MGVFPGFGSWINQNTQQLPHKAESERSENAKFKSKSETNTHEARDEMKQQLKLWRDTEKKEQWNDAPPNVKVERRNDLEWGMSTIEMQFTLGLPPQAAYNVLTNPDNQPYFRIIKGRQLLENISRKVVSPDTGKGQLVDTKKAVAWNFLWLSGTIPIIANFIEHRQVLTVQYTYKVEPLYVDSERLCKQKKPKSTEEYERCSRGQGRIGSKVTFDQMFKPSFIFNLPPISWYVRRITIKTMKTLIEDLQITSAMIRGI</sequence>
<dbReference type="EMBL" id="CACSHJ010000087">
    <property type="protein sequence ID" value="CAA0236490.1"/>
    <property type="molecule type" value="Genomic_DNA"/>
</dbReference>
<evidence type="ECO:0000259" key="2">
    <source>
        <dbReference type="Pfam" id="PF02713"/>
    </source>
</evidence>
<feature type="domain" description="DUF220" evidence="2">
    <location>
        <begin position="173"/>
        <end position="211"/>
    </location>
</feature>
<feature type="compositionally biased region" description="Basic and acidic residues" evidence="1">
    <location>
        <begin position="20"/>
        <end position="48"/>
    </location>
</feature>
<dbReference type="ExpressionAtlas" id="A0A5S9VPN8">
    <property type="expression patterns" value="baseline and differential"/>
</dbReference>
<reference evidence="3 4" key="1">
    <citation type="submission" date="2019-12" db="EMBL/GenBank/DDBJ databases">
        <authorList>
            <person name="Jiao W.-B."/>
            <person name="Schneeberger K."/>
        </authorList>
    </citation>
    <scope>NUCLEOTIDE SEQUENCE [LARGE SCALE GENOMIC DNA]</scope>
    <source>
        <strain evidence="4">cv. C24</strain>
    </source>
</reference>
<feature type="region of interest" description="Disordered" evidence="1">
    <location>
        <begin position="1"/>
        <end position="48"/>
    </location>
</feature>
<dbReference type="PANTHER" id="PTHR31385">
    <property type="entry name" value="PUTATIVE (DUF220)-RELATED"/>
    <property type="match status" value="1"/>
</dbReference>
<organism evidence="3 4">
    <name type="scientific">Arabidopsis thaliana</name>
    <name type="common">Mouse-ear cress</name>
    <dbReference type="NCBI Taxonomy" id="3702"/>
    <lineage>
        <taxon>Eukaryota</taxon>
        <taxon>Viridiplantae</taxon>
        <taxon>Streptophyta</taxon>
        <taxon>Embryophyta</taxon>
        <taxon>Tracheophyta</taxon>
        <taxon>Spermatophyta</taxon>
        <taxon>Magnoliopsida</taxon>
        <taxon>eudicotyledons</taxon>
        <taxon>Gunneridae</taxon>
        <taxon>Pentapetalae</taxon>
        <taxon>rosids</taxon>
        <taxon>malvids</taxon>
        <taxon>Brassicales</taxon>
        <taxon>Brassicaceae</taxon>
        <taxon>Camelineae</taxon>
        <taxon>Arabidopsis</taxon>
    </lineage>
</organism>
<dbReference type="AlphaFoldDB" id="A0A5S9VPN8"/>
<dbReference type="Pfam" id="PF02713">
    <property type="entry name" value="DUF220"/>
    <property type="match status" value="1"/>
</dbReference>
<evidence type="ECO:0000313" key="3">
    <source>
        <dbReference type="EMBL" id="CAA0236490.1"/>
    </source>
</evidence>